<dbReference type="PRINTS" id="PR00032">
    <property type="entry name" value="HTHARAC"/>
</dbReference>
<comment type="caution">
    <text evidence="5">The sequence shown here is derived from an EMBL/GenBank/DDBJ whole genome shotgun (WGS) entry which is preliminary data.</text>
</comment>
<keyword evidence="1" id="KW-0805">Transcription regulation</keyword>
<dbReference type="SUPFAM" id="SSF46689">
    <property type="entry name" value="Homeodomain-like"/>
    <property type="match status" value="2"/>
</dbReference>
<dbReference type="Proteomes" id="UP000316778">
    <property type="component" value="Unassembled WGS sequence"/>
</dbReference>
<dbReference type="GO" id="GO:0003700">
    <property type="term" value="F:DNA-binding transcription factor activity"/>
    <property type="evidence" value="ECO:0007669"/>
    <property type="project" value="InterPro"/>
</dbReference>
<accession>A0A562T1D8</accession>
<dbReference type="SUPFAM" id="SSF51215">
    <property type="entry name" value="Regulatory protein AraC"/>
    <property type="match status" value="1"/>
</dbReference>
<dbReference type="AlphaFoldDB" id="A0A562T1D8"/>
<dbReference type="PANTHER" id="PTHR43280">
    <property type="entry name" value="ARAC-FAMILY TRANSCRIPTIONAL REGULATOR"/>
    <property type="match status" value="1"/>
</dbReference>
<evidence type="ECO:0000259" key="4">
    <source>
        <dbReference type="PROSITE" id="PS01124"/>
    </source>
</evidence>
<evidence type="ECO:0000256" key="2">
    <source>
        <dbReference type="ARBA" id="ARBA00023125"/>
    </source>
</evidence>
<dbReference type="PROSITE" id="PS01124">
    <property type="entry name" value="HTH_ARAC_FAMILY_2"/>
    <property type="match status" value="1"/>
</dbReference>
<dbReference type="PROSITE" id="PS00041">
    <property type="entry name" value="HTH_ARAC_FAMILY_1"/>
    <property type="match status" value="1"/>
</dbReference>
<dbReference type="RefSeq" id="WP_145716724.1">
    <property type="nucleotide sequence ID" value="NZ_BAAAFY010000004.1"/>
</dbReference>
<dbReference type="Gene3D" id="1.10.10.60">
    <property type="entry name" value="Homeodomain-like"/>
    <property type="match status" value="1"/>
</dbReference>
<name>A0A562T1D8_CHIJA</name>
<dbReference type="InterPro" id="IPR009057">
    <property type="entry name" value="Homeodomain-like_sf"/>
</dbReference>
<dbReference type="Pfam" id="PF12833">
    <property type="entry name" value="HTH_18"/>
    <property type="match status" value="1"/>
</dbReference>
<evidence type="ECO:0000256" key="1">
    <source>
        <dbReference type="ARBA" id="ARBA00023015"/>
    </source>
</evidence>
<evidence type="ECO:0000313" key="5">
    <source>
        <dbReference type="EMBL" id="TWI86710.1"/>
    </source>
</evidence>
<dbReference type="OrthoDB" id="511992at2"/>
<dbReference type="EMBL" id="VLLG01000004">
    <property type="protein sequence ID" value="TWI86710.1"/>
    <property type="molecule type" value="Genomic_DNA"/>
</dbReference>
<dbReference type="GO" id="GO:0043565">
    <property type="term" value="F:sequence-specific DNA binding"/>
    <property type="evidence" value="ECO:0007669"/>
    <property type="project" value="InterPro"/>
</dbReference>
<keyword evidence="3" id="KW-0804">Transcription</keyword>
<organism evidence="5 6">
    <name type="scientific">Chitinophaga japonensis</name>
    <name type="common">Flexibacter japonensis</name>
    <dbReference type="NCBI Taxonomy" id="104662"/>
    <lineage>
        <taxon>Bacteria</taxon>
        <taxon>Pseudomonadati</taxon>
        <taxon>Bacteroidota</taxon>
        <taxon>Chitinophagia</taxon>
        <taxon>Chitinophagales</taxon>
        <taxon>Chitinophagaceae</taxon>
        <taxon>Chitinophaga</taxon>
    </lineage>
</organism>
<evidence type="ECO:0000313" key="6">
    <source>
        <dbReference type="Proteomes" id="UP000316778"/>
    </source>
</evidence>
<evidence type="ECO:0000256" key="3">
    <source>
        <dbReference type="ARBA" id="ARBA00023163"/>
    </source>
</evidence>
<keyword evidence="2" id="KW-0238">DNA-binding</keyword>
<dbReference type="PANTHER" id="PTHR43280:SF2">
    <property type="entry name" value="HTH-TYPE TRANSCRIPTIONAL REGULATOR EXSA"/>
    <property type="match status" value="1"/>
</dbReference>
<gene>
    <name evidence="5" type="ORF">LX66_3973</name>
</gene>
<proteinExistence type="predicted"/>
<keyword evidence="6" id="KW-1185">Reference proteome</keyword>
<dbReference type="InterPro" id="IPR037923">
    <property type="entry name" value="HTH-like"/>
</dbReference>
<dbReference type="InterPro" id="IPR018060">
    <property type="entry name" value="HTH_AraC"/>
</dbReference>
<protein>
    <submittedName>
        <fullName evidence="5">AraC family transcriptional regulator</fullName>
    </submittedName>
</protein>
<dbReference type="SMART" id="SM00342">
    <property type="entry name" value="HTH_ARAC"/>
    <property type="match status" value="1"/>
</dbReference>
<dbReference type="InterPro" id="IPR020449">
    <property type="entry name" value="Tscrpt_reg_AraC-type_HTH"/>
</dbReference>
<feature type="domain" description="HTH araC/xylS-type" evidence="4">
    <location>
        <begin position="162"/>
        <end position="260"/>
    </location>
</feature>
<dbReference type="InterPro" id="IPR018062">
    <property type="entry name" value="HTH_AraC-typ_CS"/>
</dbReference>
<sequence length="260" mass="29361">MMLRLGTTNYLGANIRNFYADGVAVSETIYREKVFEGWHCHENNHITFVVKGGTLDQRRYREQAATPGQVLLYHSGEPHRNRHTRHPSKNINLEITDAFLARQGLQFPAVVTAALPLLVLRIYQESRINDSSSLPAMQALLLQAFSNQQASAAPRGTPPWIAQLEELLHDCWDQTLSLQQIAQALYVHPVTISKYFPRYFSCTLGDYMRRIKTARALSLIQQTGMPLTAIAHTCGFADQSHFNRTFKAMTGMLPGAYRAL</sequence>
<reference evidence="5 6" key="1">
    <citation type="journal article" date="2013" name="Stand. Genomic Sci.">
        <title>Genomic Encyclopedia of Type Strains, Phase I: The one thousand microbial genomes (KMG-I) project.</title>
        <authorList>
            <person name="Kyrpides N.C."/>
            <person name="Woyke T."/>
            <person name="Eisen J.A."/>
            <person name="Garrity G."/>
            <person name="Lilburn T.G."/>
            <person name="Beck B.J."/>
            <person name="Whitman W.B."/>
            <person name="Hugenholtz P."/>
            <person name="Klenk H.P."/>
        </authorList>
    </citation>
    <scope>NUCLEOTIDE SEQUENCE [LARGE SCALE GENOMIC DNA]</scope>
    <source>
        <strain evidence="5 6">DSM 13484</strain>
    </source>
</reference>